<evidence type="ECO:0008006" key="4">
    <source>
        <dbReference type="Google" id="ProtNLM"/>
    </source>
</evidence>
<proteinExistence type="predicted"/>
<evidence type="ECO:0000313" key="2">
    <source>
        <dbReference type="EMBL" id="GAA6170300.1"/>
    </source>
</evidence>
<accession>A0ABQ0AF77</accession>
<sequence>MKIIYVVIACILLQACATVGSVDRPGSYHKEISTTSNSELVEGVIFGDDDKKINELLNYQVKLPEKNRIAILKLSTDNYWRFYSNDFTQLNDSLVESLITRLRATSRVYDASFLPAMLVSEKRTVPVLREAAARFQADLLLAYRSSCQSYQKYRFIDPNENKSYCSVEAVLLDISSGIIVKSVVSTENFTAIKSSSDTTFSETIKKAELEAVAKALGNVANEIVTFMDNVPRI</sequence>
<name>A0ABQ0AF77_9GAMM</name>
<dbReference type="EMBL" id="BAABWN010000023">
    <property type="protein sequence ID" value="GAA6170300.1"/>
    <property type="molecule type" value="Genomic_DNA"/>
</dbReference>
<evidence type="ECO:0000256" key="1">
    <source>
        <dbReference type="SAM" id="SignalP"/>
    </source>
</evidence>
<comment type="caution">
    <text evidence="2">The sequence shown here is derived from an EMBL/GenBank/DDBJ whole genome shotgun (WGS) entry which is preliminary data.</text>
</comment>
<dbReference type="RefSeq" id="WP_353304599.1">
    <property type="nucleotide sequence ID" value="NZ_BAABWN010000023.1"/>
</dbReference>
<protein>
    <recommendedName>
        <fullName evidence="4">ABC-type transport auxiliary lipoprotein component domain-containing protein</fullName>
    </recommendedName>
</protein>
<gene>
    <name evidence="2" type="ORF">NBRC116591_41140</name>
</gene>
<keyword evidence="1" id="KW-0732">Signal</keyword>
<evidence type="ECO:0000313" key="3">
    <source>
        <dbReference type="Proteomes" id="UP001465153"/>
    </source>
</evidence>
<reference evidence="2 3" key="1">
    <citation type="submission" date="2024-04" db="EMBL/GenBank/DDBJ databases">
        <title>Draft genome sequence of Sessilibacter corallicola NBRC 116591.</title>
        <authorList>
            <person name="Miyakawa T."/>
            <person name="Kusuya Y."/>
            <person name="Miura T."/>
        </authorList>
    </citation>
    <scope>NUCLEOTIDE SEQUENCE [LARGE SCALE GENOMIC DNA]</scope>
    <source>
        <strain evidence="2 3">KU-00831-HH</strain>
    </source>
</reference>
<keyword evidence="3" id="KW-1185">Reference proteome</keyword>
<feature type="chain" id="PRO_5047517893" description="ABC-type transport auxiliary lipoprotein component domain-containing protein" evidence="1">
    <location>
        <begin position="18"/>
        <end position="233"/>
    </location>
</feature>
<dbReference type="PROSITE" id="PS51257">
    <property type="entry name" value="PROKAR_LIPOPROTEIN"/>
    <property type="match status" value="1"/>
</dbReference>
<organism evidence="2 3">
    <name type="scientific">Sessilibacter corallicola</name>
    <dbReference type="NCBI Taxonomy" id="2904075"/>
    <lineage>
        <taxon>Bacteria</taxon>
        <taxon>Pseudomonadati</taxon>
        <taxon>Pseudomonadota</taxon>
        <taxon>Gammaproteobacteria</taxon>
        <taxon>Cellvibrionales</taxon>
        <taxon>Cellvibrionaceae</taxon>
        <taxon>Sessilibacter</taxon>
    </lineage>
</organism>
<feature type="signal peptide" evidence="1">
    <location>
        <begin position="1"/>
        <end position="17"/>
    </location>
</feature>
<dbReference type="Proteomes" id="UP001465153">
    <property type="component" value="Unassembled WGS sequence"/>
</dbReference>